<proteinExistence type="predicted"/>
<evidence type="ECO:0000313" key="3">
    <source>
        <dbReference type="Proteomes" id="UP001204144"/>
    </source>
</evidence>
<dbReference type="Pfam" id="PF14086">
    <property type="entry name" value="DUF4266"/>
    <property type="match status" value="1"/>
</dbReference>
<gene>
    <name evidence="2" type="ORF">EGI31_04595</name>
</gene>
<dbReference type="AlphaFoldDB" id="A0AAE3GZP6"/>
<organism evidence="2 3">
    <name type="scientific">Lacihabitans soyangensis</name>
    <dbReference type="NCBI Taxonomy" id="869394"/>
    <lineage>
        <taxon>Bacteria</taxon>
        <taxon>Pseudomonadati</taxon>
        <taxon>Bacteroidota</taxon>
        <taxon>Cytophagia</taxon>
        <taxon>Cytophagales</taxon>
        <taxon>Leadbetterellaceae</taxon>
        <taxon>Lacihabitans</taxon>
    </lineage>
</organism>
<evidence type="ECO:0000313" key="2">
    <source>
        <dbReference type="EMBL" id="MCP9762223.1"/>
    </source>
</evidence>
<accession>A0AAE3GZP6</accession>
<evidence type="ECO:0000259" key="1">
    <source>
        <dbReference type="Pfam" id="PF14086"/>
    </source>
</evidence>
<dbReference type="PROSITE" id="PS51257">
    <property type="entry name" value="PROKAR_LIPOPROTEIN"/>
    <property type="match status" value="1"/>
</dbReference>
<keyword evidence="3" id="KW-1185">Reference proteome</keyword>
<reference evidence="2 3" key="1">
    <citation type="submission" date="2018-11" db="EMBL/GenBank/DDBJ databases">
        <title>Novel bacteria species description.</title>
        <authorList>
            <person name="Han J.-H."/>
        </authorList>
    </citation>
    <scope>NUCLEOTIDE SEQUENCE [LARGE SCALE GENOMIC DNA]</scope>
    <source>
        <strain evidence="2 3">KCTC23259</strain>
    </source>
</reference>
<dbReference type="Proteomes" id="UP001204144">
    <property type="component" value="Unassembled WGS sequence"/>
</dbReference>
<dbReference type="RefSeq" id="WP_255035978.1">
    <property type="nucleotide sequence ID" value="NZ_RJUF01000007.1"/>
</dbReference>
<name>A0AAE3GZP6_9BACT</name>
<comment type="caution">
    <text evidence="2">The sequence shown here is derived from an EMBL/GenBank/DDBJ whole genome shotgun (WGS) entry which is preliminary data.</text>
</comment>
<protein>
    <submittedName>
        <fullName evidence="2">DUF4266 domain-containing protein</fullName>
    </submittedName>
</protein>
<dbReference type="EMBL" id="RJUF01000007">
    <property type="protein sequence ID" value="MCP9762223.1"/>
    <property type="molecule type" value="Genomic_DNA"/>
</dbReference>
<sequence>MRKILSVLSLGLLMGSCVSVKEYQKSRINDSEMELANRKVEKFETNFYLYREGAAGANGGKSGGGCGCN</sequence>
<dbReference type="InterPro" id="IPR025362">
    <property type="entry name" value="DUF4266"/>
</dbReference>
<feature type="domain" description="DUF4266" evidence="1">
    <location>
        <begin position="20"/>
        <end position="69"/>
    </location>
</feature>